<dbReference type="EMBL" id="FOYZ01000005">
    <property type="protein sequence ID" value="SFR77199.1"/>
    <property type="molecule type" value="Genomic_DNA"/>
</dbReference>
<accession>A0A1I6JE91</accession>
<evidence type="ECO:0000313" key="1">
    <source>
        <dbReference type="EMBL" id="SFR77199.1"/>
    </source>
</evidence>
<reference evidence="1 2" key="1">
    <citation type="submission" date="2016-10" db="EMBL/GenBank/DDBJ databases">
        <authorList>
            <person name="de Groot N.N."/>
        </authorList>
    </citation>
    <scope>NUCLEOTIDE SEQUENCE [LARGE SCALE GENOMIC DNA]</scope>
    <source>
        <strain evidence="1 2">743A</strain>
    </source>
</reference>
<dbReference type="RefSeq" id="WP_272481952.1">
    <property type="nucleotide sequence ID" value="NZ_FOYZ01000005.1"/>
</dbReference>
<dbReference type="STRING" id="37658.SAMN05661086_01603"/>
<organism evidence="1 2">
    <name type="scientific">Anaeromicropila populeti</name>
    <dbReference type="NCBI Taxonomy" id="37658"/>
    <lineage>
        <taxon>Bacteria</taxon>
        <taxon>Bacillati</taxon>
        <taxon>Bacillota</taxon>
        <taxon>Clostridia</taxon>
        <taxon>Lachnospirales</taxon>
        <taxon>Lachnospiraceae</taxon>
        <taxon>Anaeromicropila</taxon>
    </lineage>
</organism>
<keyword evidence="2" id="KW-1185">Reference proteome</keyword>
<name>A0A1I6JE91_9FIRM</name>
<proteinExistence type="predicted"/>
<dbReference type="Proteomes" id="UP000199659">
    <property type="component" value="Unassembled WGS sequence"/>
</dbReference>
<gene>
    <name evidence="1" type="ORF">SAMN05661086_01603</name>
</gene>
<dbReference type="AlphaFoldDB" id="A0A1I6JE91"/>
<evidence type="ECO:0000313" key="2">
    <source>
        <dbReference type="Proteomes" id="UP000199659"/>
    </source>
</evidence>
<sequence length="43" mass="4820">MTNKLNKKPDPNKIVIVIQQILQERTLAEKIKVTICGASNKTV</sequence>
<protein>
    <submittedName>
        <fullName evidence="1">Uncharacterized protein</fullName>
    </submittedName>
</protein>